<evidence type="ECO:0000313" key="1">
    <source>
        <dbReference type="EMBL" id="TRU43770.1"/>
    </source>
</evidence>
<protein>
    <submittedName>
        <fullName evidence="1">Uncharacterized protein</fullName>
    </submittedName>
</protein>
<evidence type="ECO:0000313" key="2">
    <source>
        <dbReference type="Proteomes" id="UP000320293"/>
    </source>
</evidence>
<sequence length="59" mass="6381">MCMVRSPKSISGGVGLALGNAPYSDSDRTVCKQVLKSPKSLLDKYPELLVHSLYKSPKS</sequence>
<reference evidence="1 2" key="1">
    <citation type="submission" date="2019-01" db="EMBL/GenBank/DDBJ databases">
        <title>Coherence of Microcystis species and biogeography revealed through population genomics.</title>
        <authorList>
            <person name="Perez-Carrascal O.M."/>
            <person name="Terrat Y."/>
            <person name="Giani A."/>
            <person name="Fortin N."/>
            <person name="Tromas N."/>
            <person name="Shapiro B.J."/>
        </authorList>
    </citation>
    <scope>NUCLEOTIDE SEQUENCE [LARGE SCALE GENOMIC DNA]</scope>
    <source>
        <strain evidence="1">Ma_QC_Ca_00000000_S207</strain>
    </source>
</reference>
<comment type="caution">
    <text evidence="1">The sequence shown here is derived from an EMBL/GenBank/DDBJ whole genome shotgun (WGS) entry which is preliminary data.</text>
</comment>
<name>A0A552FAN7_MICAE</name>
<dbReference type="AlphaFoldDB" id="A0A552FAN7"/>
<dbReference type="EMBL" id="SFBF01000331">
    <property type="protein sequence ID" value="TRU43770.1"/>
    <property type="molecule type" value="Genomic_DNA"/>
</dbReference>
<accession>A0A552FAN7</accession>
<proteinExistence type="predicted"/>
<gene>
    <name evidence="1" type="ORF">EWV91_17795</name>
</gene>
<dbReference type="Proteomes" id="UP000320293">
    <property type="component" value="Unassembled WGS sequence"/>
</dbReference>
<organism evidence="1 2">
    <name type="scientific">Microcystis aeruginosa Ma_QC_Ca_00000000_S207</name>
    <dbReference type="NCBI Taxonomy" id="2486251"/>
    <lineage>
        <taxon>Bacteria</taxon>
        <taxon>Bacillati</taxon>
        <taxon>Cyanobacteriota</taxon>
        <taxon>Cyanophyceae</taxon>
        <taxon>Oscillatoriophycideae</taxon>
        <taxon>Chroococcales</taxon>
        <taxon>Microcystaceae</taxon>
        <taxon>Microcystis</taxon>
    </lineage>
</organism>